<evidence type="ECO:0000313" key="2">
    <source>
        <dbReference type="EMBL" id="GAA4029119.1"/>
    </source>
</evidence>
<keyword evidence="1" id="KW-1133">Transmembrane helix</keyword>
<dbReference type="EMBL" id="BAABDK010000010">
    <property type="protein sequence ID" value="GAA4029119.1"/>
    <property type="molecule type" value="Genomic_DNA"/>
</dbReference>
<accession>A0ABP7TPJ7</accession>
<keyword evidence="3" id="KW-1185">Reference proteome</keyword>
<evidence type="ECO:0000256" key="1">
    <source>
        <dbReference type="SAM" id="Phobius"/>
    </source>
</evidence>
<feature type="transmembrane region" description="Helical" evidence="1">
    <location>
        <begin position="216"/>
        <end position="244"/>
    </location>
</feature>
<keyword evidence="1" id="KW-0812">Transmembrane</keyword>
<dbReference type="RefSeq" id="WP_345051469.1">
    <property type="nucleotide sequence ID" value="NZ_BAABDK010000010.1"/>
</dbReference>
<evidence type="ECO:0000313" key="3">
    <source>
        <dbReference type="Proteomes" id="UP001501469"/>
    </source>
</evidence>
<comment type="caution">
    <text evidence="2">The sequence shown here is derived from an EMBL/GenBank/DDBJ whole genome shotgun (WGS) entry which is preliminary data.</text>
</comment>
<sequence length="417" mass="46975">MGPYALPNPGAGAGIISMRGLQKTLLFLLIIVCFMGMEMLEKFGYVMGVNATNTFTKLHPLAYLVTLLVVANVLQFDYSIFRNLFLSKPARYYFLVLLTLLIYLVLTNTASNVAYIYDSLLLPILVVSYIRSLPSDIAAKAPHYALVLILVNSLMAIVERLFSQNFFPFEEGLFHDIFRSSALLGHPLNNALITFVFVIFVLLIDLPTLRKWVYLLILLTALICFGARGSLYVAVVAVVVLYIYPLFTSSKPYFVQSSKLAVVVILIVSVLMMAYLILFTSFGERLIDASFYDDDSAGARLEAFKLLEFSKPFSYMWARPQPRIDYLQDIYDVKIIENFIIVWLLKYGLVFTSLLTIGLFFFLSLSSGVRNWFYAFAMVGLFLLAAATNNSLAVSTTALSLFAIIFSVPSDRYRFVL</sequence>
<reference evidence="3" key="1">
    <citation type="journal article" date="2019" name="Int. J. Syst. Evol. Microbiol.">
        <title>The Global Catalogue of Microorganisms (GCM) 10K type strain sequencing project: providing services to taxonomists for standard genome sequencing and annotation.</title>
        <authorList>
            <consortium name="The Broad Institute Genomics Platform"/>
            <consortium name="The Broad Institute Genome Sequencing Center for Infectious Disease"/>
            <person name="Wu L."/>
            <person name="Ma J."/>
        </authorList>
    </citation>
    <scope>NUCLEOTIDE SEQUENCE [LARGE SCALE GENOMIC DNA]</scope>
    <source>
        <strain evidence="3">JCM 17225</strain>
    </source>
</reference>
<protein>
    <submittedName>
        <fullName evidence="2">Exopolysaccharide biosynthesis protein VpsF</fullName>
    </submittedName>
</protein>
<proteinExistence type="predicted"/>
<keyword evidence="1" id="KW-0472">Membrane</keyword>
<feature type="transmembrane region" description="Helical" evidence="1">
    <location>
        <begin position="90"/>
        <end position="106"/>
    </location>
</feature>
<feature type="transmembrane region" description="Helical" evidence="1">
    <location>
        <begin position="142"/>
        <end position="162"/>
    </location>
</feature>
<dbReference type="Proteomes" id="UP001501469">
    <property type="component" value="Unassembled WGS sequence"/>
</dbReference>
<feature type="transmembrane region" description="Helical" evidence="1">
    <location>
        <begin position="60"/>
        <end position="78"/>
    </location>
</feature>
<organism evidence="2 3">
    <name type="scientific">Hymenobacter glaciei</name>
    <dbReference type="NCBI Taxonomy" id="877209"/>
    <lineage>
        <taxon>Bacteria</taxon>
        <taxon>Pseudomonadati</taxon>
        <taxon>Bacteroidota</taxon>
        <taxon>Cytophagia</taxon>
        <taxon>Cytophagales</taxon>
        <taxon>Hymenobacteraceae</taxon>
        <taxon>Hymenobacter</taxon>
    </lineage>
</organism>
<name>A0ABP7TPJ7_9BACT</name>
<feature type="transmembrane region" description="Helical" evidence="1">
    <location>
        <begin position="372"/>
        <end position="405"/>
    </location>
</feature>
<feature type="transmembrane region" description="Helical" evidence="1">
    <location>
        <begin position="24"/>
        <end position="40"/>
    </location>
</feature>
<dbReference type="InterPro" id="IPR048041">
    <property type="entry name" value="VpsF-like"/>
</dbReference>
<feature type="transmembrane region" description="Helical" evidence="1">
    <location>
        <begin position="260"/>
        <end position="278"/>
    </location>
</feature>
<feature type="transmembrane region" description="Helical" evidence="1">
    <location>
        <begin position="344"/>
        <end position="366"/>
    </location>
</feature>
<dbReference type="NCBIfam" id="NF038256">
    <property type="entry name" value="exopoly_VpsF"/>
    <property type="match status" value="1"/>
</dbReference>
<feature type="transmembrane region" description="Helical" evidence="1">
    <location>
        <begin position="182"/>
        <end position="204"/>
    </location>
</feature>
<gene>
    <name evidence="2" type="primary">vpsF</name>
    <name evidence="2" type="ORF">GCM10022409_11590</name>
</gene>